<dbReference type="RefSeq" id="WP_076555726.1">
    <property type="nucleotide sequence ID" value="NZ_FTNU01000013.1"/>
</dbReference>
<gene>
    <name evidence="1" type="ORF">SAMN02745664_11365</name>
</gene>
<dbReference type="EMBL" id="FTNU01000013">
    <property type="protein sequence ID" value="SIS00611.1"/>
    <property type="molecule type" value="Genomic_DNA"/>
</dbReference>
<keyword evidence="2" id="KW-1185">Reference proteome</keyword>
<evidence type="ECO:0000313" key="2">
    <source>
        <dbReference type="Proteomes" id="UP000187495"/>
    </source>
</evidence>
<dbReference type="SUPFAM" id="SSF56112">
    <property type="entry name" value="Protein kinase-like (PK-like)"/>
    <property type="match status" value="1"/>
</dbReference>
<name>A0A1N7FJX8_9GAMM</name>
<protein>
    <recommendedName>
        <fullName evidence="3">RIO1 family protein</fullName>
    </recommendedName>
</protein>
<reference evidence="2" key="1">
    <citation type="submission" date="2017-01" db="EMBL/GenBank/DDBJ databases">
        <authorList>
            <person name="Varghese N."/>
            <person name="Submissions S."/>
        </authorList>
    </citation>
    <scope>NUCLEOTIDE SEQUENCE [LARGE SCALE GENOMIC DNA]</scope>
    <source>
        <strain evidence="2">DSM 21768</strain>
    </source>
</reference>
<accession>A0A1N7FJX8</accession>
<dbReference type="AlphaFoldDB" id="A0A1N7FJX8"/>
<sequence>MNHAQLLAELAATQQGAIARHQLPDQSYVWIRRASRRHSIHKYRLLGFFSRLLGLPLLSPVQNFGGTAAIATEVHRLTQLRQAGVYVPVLLACQDDALMMSDLQSDTLEHKIWQANADEAVRWFEQGIQAITLVHERGQYLSQAFARNIIAGEQIGFIDFEDDPIKVLSLAQCQARDWLCYLQSTAILLNNKGRLNQARQIWQATANSLPAQMRDEIYRTVMPLRWIRHFNHRKFGGDTVKLASLVVLLDKNG</sequence>
<dbReference type="STRING" id="34061.B0189_10160"/>
<evidence type="ECO:0000313" key="1">
    <source>
        <dbReference type="EMBL" id="SIS00611.1"/>
    </source>
</evidence>
<evidence type="ECO:0008006" key="3">
    <source>
        <dbReference type="Google" id="ProtNLM"/>
    </source>
</evidence>
<proteinExistence type="predicted"/>
<dbReference type="Proteomes" id="UP000187495">
    <property type="component" value="Unassembled WGS sequence"/>
</dbReference>
<dbReference type="InterPro" id="IPR011009">
    <property type="entry name" value="Kinase-like_dom_sf"/>
</dbReference>
<organism evidence="1 2">
    <name type="scientific">Moraxella cuniculi DSM 21768</name>
    <dbReference type="NCBI Taxonomy" id="1122245"/>
    <lineage>
        <taxon>Bacteria</taxon>
        <taxon>Pseudomonadati</taxon>
        <taxon>Pseudomonadota</taxon>
        <taxon>Gammaproteobacteria</taxon>
        <taxon>Moraxellales</taxon>
        <taxon>Moraxellaceae</taxon>
        <taxon>Moraxella</taxon>
    </lineage>
</organism>